<keyword evidence="3" id="KW-1185">Reference proteome</keyword>
<feature type="coiled-coil region" evidence="1">
    <location>
        <begin position="301"/>
        <end position="346"/>
    </location>
</feature>
<evidence type="ECO:0000256" key="1">
    <source>
        <dbReference type="SAM" id="Coils"/>
    </source>
</evidence>
<gene>
    <name evidence="2" type="ORF">SACC_11230</name>
</gene>
<dbReference type="Proteomes" id="UP001319921">
    <property type="component" value="Chromosome"/>
</dbReference>
<protein>
    <submittedName>
        <fullName evidence="2">Uncharacterized protein</fullName>
    </submittedName>
</protein>
<dbReference type="KEGG" id="scas:SACC_11230"/>
<reference evidence="2 3" key="1">
    <citation type="journal article" date="2022" name="Microbiol. Resour. Announc.">
        <title>Complete Genome Sequence of the Hyperthermophilic and Acidophilic Archaeon Saccharolobus caldissimus Strain HS-3T.</title>
        <authorList>
            <person name="Sakai H.D."/>
            <person name="Kurosawa N."/>
        </authorList>
    </citation>
    <scope>NUCLEOTIDE SEQUENCE [LARGE SCALE GENOMIC DNA]</scope>
    <source>
        <strain evidence="2 3">JCM32116</strain>
    </source>
</reference>
<accession>A0AAQ4CQM5</accession>
<dbReference type="AlphaFoldDB" id="A0AAQ4CQM5"/>
<dbReference type="Gene3D" id="1.20.5.1700">
    <property type="match status" value="1"/>
</dbReference>
<organism evidence="2 3">
    <name type="scientific">Saccharolobus caldissimus</name>
    <dbReference type="NCBI Taxonomy" id="1702097"/>
    <lineage>
        <taxon>Archaea</taxon>
        <taxon>Thermoproteota</taxon>
        <taxon>Thermoprotei</taxon>
        <taxon>Sulfolobales</taxon>
        <taxon>Sulfolobaceae</taxon>
        <taxon>Saccharolobus</taxon>
    </lineage>
</organism>
<evidence type="ECO:0000313" key="2">
    <source>
        <dbReference type="EMBL" id="BDB98106.1"/>
    </source>
</evidence>
<name>A0AAQ4CQM5_9CREN</name>
<dbReference type="EMBL" id="AP025226">
    <property type="protein sequence ID" value="BDB98106.1"/>
    <property type="molecule type" value="Genomic_DNA"/>
</dbReference>
<evidence type="ECO:0000313" key="3">
    <source>
        <dbReference type="Proteomes" id="UP001319921"/>
    </source>
</evidence>
<sequence>MELFYIPYYNIYLMITYYVPLVVDQNYNDLPFNKQIAIGLLNIDLDKKERVTKASIVGWPILLKKLDQENFLVLDETMNVVSKITKGIYPSYKDISKEISSIDEVDDLLSKLNKLELEQKSIAEISLAGLLNLDVNQLIKVIKNKQFQLTILNSKISDHDIKLITETLTSLKIEAHNVLTSLELLMKTVDDKRLELKQKLLNKIDEVSKKYNDLINKKSAEIETELQTILPEISEEVKKKLDQVVLQLTDLISKYTINNLKYESGIADKIEVDNVRKELENTFTDILNIKDEINKKYSPKLKEYKSSLDNLRSEKNSEIDKINKKIKELEDTVNNFRNKVNKAKNNIESFITYVESFYQKLDFPEDIVIIIPFLIAITNKNRKIVVIPQIYKGKVQGVFSKFFKKSDLSIPFMNSLQIFAEYLKLMEFQDNIKVYAREINEALKEIENDGWKSKESIDEIYES</sequence>
<keyword evidence="1" id="KW-0175">Coiled coil</keyword>
<proteinExistence type="predicted"/>